<name>A0ABY7EKF5_MYAAR</name>
<dbReference type="Proteomes" id="UP001164746">
    <property type="component" value="Chromosome 7"/>
</dbReference>
<feature type="non-terminal residue" evidence="1">
    <location>
        <position position="119"/>
    </location>
</feature>
<organism evidence="1 2">
    <name type="scientific">Mya arenaria</name>
    <name type="common">Soft-shell clam</name>
    <dbReference type="NCBI Taxonomy" id="6604"/>
    <lineage>
        <taxon>Eukaryota</taxon>
        <taxon>Metazoa</taxon>
        <taxon>Spiralia</taxon>
        <taxon>Lophotrochozoa</taxon>
        <taxon>Mollusca</taxon>
        <taxon>Bivalvia</taxon>
        <taxon>Autobranchia</taxon>
        <taxon>Heteroconchia</taxon>
        <taxon>Euheterodonta</taxon>
        <taxon>Imparidentia</taxon>
        <taxon>Neoheterodontei</taxon>
        <taxon>Myida</taxon>
        <taxon>Myoidea</taxon>
        <taxon>Myidae</taxon>
        <taxon>Mya</taxon>
    </lineage>
</organism>
<dbReference type="Gene3D" id="3.90.550.10">
    <property type="entry name" value="Spore Coat Polysaccharide Biosynthesis Protein SpsA, Chain A"/>
    <property type="match status" value="1"/>
</dbReference>
<dbReference type="EMBL" id="CP111018">
    <property type="protein sequence ID" value="WAR09655.1"/>
    <property type="molecule type" value="Genomic_DNA"/>
</dbReference>
<accession>A0ABY7EKF5</accession>
<dbReference type="PANTHER" id="PTHR33604">
    <property type="entry name" value="OSJNBA0004B13.7 PROTEIN"/>
    <property type="match status" value="1"/>
</dbReference>
<dbReference type="InterPro" id="IPR029044">
    <property type="entry name" value="Nucleotide-diphossugar_trans"/>
</dbReference>
<proteinExistence type="predicted"/>
<reference evidence="1" key="1">
    <citation type="submission" date="2022-11" db="EMBL/GenBank/DDBJ databases">
        <title>Centuries of genome instability and evolution in soft-shell clam transmissible cancer (bioRxiv).</title>
        <authorList>
            <person name="Hart S.F.M."/>
            <person name="Yonemitsu M.A."/>
            <person name="Giersch R.M."/>
            <person name="Beal B.F."/>
            <person name="Arriagada G."/>
            <person name="Davis B.W."/>
            <person name="Ostrander E.A."/>
            <person name="Goff S.P."/>
            <person name="Metzger M.J."/>
        </authorList>
    </citation>
    <scope>NUCLEOTIDE SEQUENCE</scope>
    <source>
        <strain evidence="1">MELC-2E11</strain>
        <tissue evidence="1">Siphon/mantle</tissue>
    </source>
</reference>
<dbReference type="PANTHER" id="PTHR33604:SF3">
    <property type="entry name" value="OSJNBA0004B13.7 PROTEIN"/>
    <property type="match status" value="1"/>
</dbReference>
<evidence type="ECO:0000313" key="1">
    <source>
        <dbReference type="EMBL" id="WAR09655.1"/>
    </source>
</evidence>
<sequence length="119" mass="13361">MSKFIATWKPRVNSSEIAVILEDDLTVSPHFYKYLKLVHNKYDNVPEINGFSLQGISIKHAIGYSSQTLEAPESCLVSLYPVLGTWGFSQSPGSSRWGTIHISHISFLEIQGIYALNFK</sequence>
<protein>
    <submittedName>
        <fullName evidence="1">Uncharacterized protein</fullName>
    </submittedName>
</protein>
<keyword evidence="2" id="KW-1185">Reference proteome</keyword>
<gene>
    <name evidence="1" type="ORF">MAR_034731</name>
</gene>
<evidence type="ECO:0000313" key="2">
    <source>
        <dbReference type="Proteomes" id="UP001164746"/>
    </source>
</evidence>